<dbReference type="PROSITE" id="PS50086">
    <property type="entry name" value="TBC_RABGAP"/>
    <property type="match status" value="1"/>
</dbReference>
<dbReference type="Gene3D" id="1.10.8.270">
    <property type="entry name" value="putative rabgap domain of human tbc1 domain family member 14 like domains"/>
    <property type="match status" value="1"/>
</dbReference>
<dbReference type="PANTHER" id="PTHR22957:SF26">
    <property type="entry name" value="LD44506P"/>
    <property type="match status" value="1"/>
</dbReference>
<dbReference type="PANTHER" id="PTHR22957">
    <property type="entry name" value="TBC1 DOMAIN FAMILY MEMBER GTPASE-ACTIVATING PROTEIN"/>
    <property type="match status" value="1"/>
</dbReference>
<dbReference type="FunFam" id="1.10.8.270:FF:000004">
    <property type="entry name" value="TBC1 domain family, member 22B"/>
    <property type="match status" value="1"/>
</dbReference>
<feature type="domain" description="Rab-GAP TBC" evidence="3">
    <location>
        <begin position="422"/>
        <end position="649"/>
    </location>
</feature>
<evidence type="ECO:0000256" key="2">
    <source>
        <dbReference type="SAM" id="MobiDB-lite"/>
    </source>
</evidence>
<evidence type="ECO:0000313" key="5">
    <source>
        <dbReference type="Proteomes" id="UP000435112"/>
    </source>
</evidence>
<dbReference type="SUPFAM" id="SSF47923">
    <property type="entry name" value="Ypt/Rab-GAP domain of gyp1p"/>
    <property type="match status" value="2"/>
</dbReference>
<dbReference type="Pfam" id="PF00566">
    <property type="entry name" value="RabGAP-TBC"/>
    <property type="match status" value="1"/>
</dbReference>
<dbReference type="InterPro" id="IPR035969">
    <property type="entry name" value="Rab-GAP_TBC_sf"/>
</dbReference>
<dbReference type="FunFam" id="1.10.472.80:FF:000115">
    <property type="entry name" value="E3 ubiquitin-protein ligase RNF8"/>
    <property type="match status" value="1"/>
</dbReference>
<evidence type="ECO:0000256" key="1">
    <source>
        <dbReference type="ARBA" id="ARBA00022468"/>
    </source>
</evidence>
<dbReference type="Gene3D" id="1.10.10.750">
    <property type="entry name" value="Ypt/Rab-GAP domain of gyp1p, domain 1"/>
    <property type="match status" value="1"/>
</dbReference>
<feature type="compositionally biased region" description="Basic and acidic residues" evidence="2">
    <location>
        <begin position="326"/>
        <end position="343"/>
    </location>
</feature>
<evidence type="ECO:0000313" key="4">
    <source>
        <dbReference type="EMBL" id="KAE9011063.1"/>
    </source>
</evidence>
<dbReference type="AlphaFoldDB" id="A0A6A3L5V1"/>
<feature type="compositionally biased region" description="Basic and acidic residues" evidence="2">
    <location>
        <begin position="107"/>
        <end position="127"/>
    </location>
</feature>
<feature type="region of interest" description="Disordered" evidence="2">
    <location>
        <begin position="261"/>
        <end position="380"/>
    </location>
</feature>
<feature type="compositionally biased region" description="Low complexity" evidence="2">
    <location>
        <begin position="307"/>
        <end position="320"/>
    </location>
</feature>
<feature type="compositionally biased region" description="Low complexity" evidence="2">
    <location>
        <begin position="261"/>
        <end position="274"/>
    </location>
</feature>
<organism evidence="4 5">
    <name type="scientific">Phytophthora rubi</name>
    <dbReference type="NCBI Taxonomy" id="129364"/>
    <lineage>
        <taxon>Eukaryota</taxon>
        <taxon>Sar</taxon>
        <taxon>Stramenopiles</taxon>
        <taxon>Oomycota</taxon>
        <taxon>Peronosporomycetes</taxon>
        <taxon>Peronosporales</taxon>
        <taxon>Peronosporaceae</taxon>
        <taxon>Phytophthora</taxon>
    </lineage>
</organism>
<protein>
    <submittedName>
        <fullName evidence="4">TBC1 domain family member</fullName>
    </submittedName>
</protein>
<reference evidence="4 5" key="1">
    <citation type="submission" date="2018-09" db="EMBL/GenBank/DDBJ databases">
        <title>Genomic investigation of the strawberry pathogen Phytophthora fragariae indicates pathogenicity is determined by transcriptional variation in three key races.</title>
        <authorList>
            <person name="Adams T.M."/>
            <person name="Armitage A.D."/>
            <person name="Sobczyk M.K."/>
            <person name="Bates H.J."/>
            <person name="Dunwell J.M."/>
            <person name="Nellist C.F."/>
            <person name="Harrison R.J."/>
        </authorList>
    </citation>
    <scope>NUCLEOTIDE SEQUENCE [LARGE SCALE GENOMIC DNA]</scope>
    <source>
        <strain evidence="4 5">SCRP324</strain>
    </source>
</reference>
<proteinExistence type="predicted"/>
<gene>
    <name evidence="4" type="ORF">PR002_g15192</name>
</gene>
<dbReference type="EMBL" id="QXFU01001089">
    <property type="protein sequence ID" value="KAE9011063.1"/>
    <property type="molecule type" value="Genomic_DNA"/>
</dbReference>
<dbReference type="FunFam" id="1.10.10.750:FF:000009">
    <property type="entry name" value="TBC1 domain family member 22A"/>
    <property type="match status" value="1"/>
</dbReference>
<name>A0A6A3L5V1_9STRA</name>
<dbReference type="InterPro" id="IPR000195">
    <property type="entry name" value="Rab-GAP-TBC_dom"/>
</dbReference>
<accession>A0A6A3L5V1</accession>
<comment type="caution">
    <text evidence="4">The sequence shown here is derived from an EMBL/GenBank/DDBJ whole genome shotgun (WGS) entry which is preliminary data.</text>
</comment>
<dbReference type="Gene3D" id="1.10.472.80">
    <property type="entry name" value="Ypt/Rab-GAP domain of gyp1p, domain 3"/>
    <property type="match status" value="1"/>
</dbReference>
<feature type="compositionally biased region" description="Basic residues" evidence="2">
    <location>
        <begin position="359"/>
        <end position="370"/>
    </location>
</feature>
<dbReference type="GO" id="GO:0005096">
    <property type="term" value="F:GTPase activator activity"/>
    <property type="evidence" value="ECO:0007669"/>
    <property type="project" value="UniProtKB-KW"/>
</dbReference>
<sequence>MSPSWCGRRHGKLLELDDKVLHAVVGGAFFGAICWPPRTCLALPSSKLWVGTHPPPSTSVLQRSKTGDDLPRQCKLHRCSALNFRRSTALAGSAAMAGQSHLQGPRIHVEPDERRTPKQDTHLPRRLDEPCAPVLGPACGAPSCDLQRTAPTLLLGAAQQPCEAIASTPRSSRDISSYSGLNSAKSSALIAFCNMFTAPMETAADNRPATEDMMQPSPSPPQGATSNPFKTALHKFAQKKKERAAAAANLSNAATSSFFSRGNNKAAAQQKPQALPGSVKQVNTGQLPPVWATPSPAPPRKLSSPVDSASPRLRSLSSADSENDDVASRSADHSGRNRHSLHEDELEQEAHGTPTYTHAKSHHHLHHHNGGNKGAPLTANPVLASASSSRNASGNLRYTQFERLLEKEVVDLDQLRKLSWGGVPTTYRPTVWRLLLGCMPPKQDRRAAMLERKRQEYVELLQQYYYIPDTDRGTREQTTLRQILVDIPRTNADVKLFQNERIHQCMERVLYIWAIRHPASGYVQGINDLMTPFLVVFLSAFIDEPQTCDLSKVSDANLQIVEADSYWCLTKLLDDIQDHYTFAQPGLQRMVQRMEELVHRCDAELFEHIVERENVQFVQFAFRWMNCLLMRELPLDGIVRIWDTYLCEDSGFESFHVYVCAAILMTFGETLKTLEFQDLVLFLQSLPTKDWDENEIEPLLSRAFILQTYFADAPSHLSSQAAQ</sequence>
<keyword evidence="1" id="KW-0343">GTPase activation</keyword>
<evidence type="ECO:0000259" key="3">
    <source>
        <dbReference type="PROSITE" id="PS50086"/>
    </source>
</evidence>
<dbReference type="SMART" id="SM00164">
    <property type="entry name" value="TBC"/>
    <property type="match status" value="1"/>
</dbReference>
<dbReference type="Proteomes" id="UP000435112">
    <property type="component" value="Unassembled WGS sequence"/>
</dbReference>
<feature type="region of interest" description="Disordered" evidence="2">
    <location>
        <begin position="208"/>
        <end position="228"/>
    </location>
</feature>
<feature type="region of interest" description="Disordered" evidence="2">
    <location>
        <begin position="96"/>
        <end position="127"/>
    </location>
</feature>
<dbReference type="OrthoDB" id="26371at2759"/>